<dbReference type="Gene3D" id="3.30.2400.10">
    <property type="entry name" value="Major capsid protein gp5"/>
    <property type="match status" value="1"/>
</dbReference>
<keyword evidence="2" id="KW-0946">Virion</keyword>
<feature type="non-terminal residue" evidence="4">
    <location>
        <position position="402"/>
    </location>
</feature>
<dbReference type="SUPFAM" id="SSF56563">
    <property type="entry name" value="Major capsid protein gp5"/>
    <property type="match status" value="1"/>
</dbReference>
<sequence length="402" mass="44334">MDEEEKKALLDEFMKKSQAASALEAKADIEKINKLISDERKAHEDLLKGKLTEADFKAYQEKSLEEEKKWKDRVDLIETKMKRLPLEDPEHKAPTPGAAEYKSAFYKFLGGGAFELGTEGQAYFDERKALVSDATGQILIPEELETEIYRVLAQINVMRGLATVRPIKGDRIRRLSLTEVEVGWGKLELGAEAVETDVVPSEAWQYVEDLEGLAKVGKDELADSPVAIEPHIGDSFARAHDDIEEAAWMNGTGHAFEQPEGLLMTGVVTRVEGGQIDAIKTDDVLDLIYALPAQYRVRGTLLFPSTTILAIRKLKDAVNGQYMWQPSMQAGQPATFAGYPVIAQEGIPAIKSALGCDIGVFGDFKAGYRILDRAGMTTQRLIEMYATAGLIGILVSKGRIQA</sequence>
<accession>X0S7V5</accession>
<comment type="subcellular location">
    <subcellularLocation>
        <location evidence="1">Virion</location>
    </subcellularLocation>
</comment>
<dbReference type="InterPro" id="IPR054612">
    <property type="entry name" value="Phage_capsid-like_C"/>
</dbReference>
<protein>
    <recommendedName>
        <fullName evidence="3">Phage capsid-like C-terminal domain-containing protein</fullName>
    </recommendedName>
</protein>
<proteinExistence type="predicted"/>
<dbReference type="InterPro" id="IPR024455">
    <property type="entry name" value="Phage_capsid"/>
</dbReference>
<evidence type="ECO:0000313" key="4">
    <source>
        <dbReference type="EMBL" id="GAF77123.1"/>
    </source>
</evidence>
<feature type="domain" description="Phage capsid-like C-terminal" evidence="3">
    <location>
        <begin position="136"/>
        <end position="396"/>
    </location>
</feature>
<evidence type="ECO:0000256" key="1">
    <source>
        <dbReference type="ARBA" id="ARBA00004328"/>
    </source>
</evidence>
<evidence type="ECO:0000259" key="3">
    <source>
        <dbReference type="Pfam" id="PF05065"/>
    </source>
</evidence>
<dbReference type="NCBIfam" id="TIGR01554">
    <property type="entry name" value="major_cap_HK97"/>
    <property type="match status" value="1"/>
</dbReference>
<organism evidence="4">
    <name type="scientific">marine sediment metagenome</name>
    <dbReference type="NCBI Taxonomy" id="412755"/>
    <lineage>
        <taxon>unclassified sequences</taxon>
        <taxon>metagenomes</taxon>
        <taxon>ecological metagenomes</taxon>
    </lineage>
</organism>
<dbReference type="Gene3D" id="3.30.2320.10">
    <property type="entry name" value="hypothetical protein PF0899 domain"/>
    <property type="match status" value="1"/>
</dbReference>
<dbReference type="AlphaFoldDB" id="X0S7V5"/>
<gene>
    <name evidence="4" type="ORF">S01H1_08527</name>
</gene>
<dbReference type="GO" id="GO:0044423">
    <property type="term" value="C:virion component"/>
    <property type="evidence" value="ECO:0007669"/>
    <property type="project" value="UniProtKB-KW"/>
</dbReference>
<evidence type="ECO:0000256" key="2">
    <source>
        <dbReference type="ARBA" id="ARBA00022844"/>
    </source>
</evidence>
<dbReference type="EMBL" id="BARS01004369">
    <property type="protein sequence ID" value="GAF77123.1"/>
    <property type="molecule type" value="Genomic_DNA"/>
</dbReference>
<dbReference type="Pfam" id="PF05065">
    <property type="entry name" value="Phage_capsid"/>
    <property type="match status" value="1"/>
</dbReference>
<name>X0S7V5_9ZZZZ</name>
<comment type="caution">
    <text evidence="4">The sequence shown here is derived from an EMBL/GenBank/DDBJ whole genome shotgun (WGS) entry which is preliminary data.</text>
</comment>
<reference evidence="4" key="1">
    <citation type="journal article" date="2014" name="Front. Microbiol.">
        <title>High frequency of phylogenetically diverse reductive dehalogenase-homologous genes in deep subseafloor sedimentary metagenomes.</title>
        <authorList>
            <person name="Kawai M."/>
            <person name="Futagami T."/>
            <person name="Toyoda A."/>
            <person name="Takaki Y."/>
            <person name="Nishi S."/>
            <person name="Hori S."/>
            <person name="Arai W."/>
            <person name="Tsubouchi T."/>
            <person name="Morono Y."/>
            <person name="Uchiyama I."/>
            <person name="Ito T."/>
            <person name="Fujiyama A."/>
            <person name="Inagaki F."/>
            <person name="Takami H."/>
        </authorList>
    </citation>
    <scope>NUCLEOTIDE SEQUENCE</scope>
    <source>
        <strain evidence="4">Expedition CK06-06</strain>
    </source>
</reference>